<protein>
    <submittedName>
        <fullName evidence="7">Uncharacterized protein</fullName>
    </submittedName>
</protein>
<evidence type="ECO:0000256" key="6">
    <source>
        <dbReference type="SAM" id="Phobius"/>
    </source>
</evidence>
<dbReference type="PANTHER" id="PTHR14948:SF25">
    <property type="entry name" value="DUF4190 DOMAIN-CONTAINING PROTEIN"/>
    <property type="match status" value="1"/>
</dbReference>
<evidence type="ECO:0000256" key="2">
    <source>
        <dbReference type="ARBA" id="ARBA00006843"/>
    </source>
</evidence>
<feature type="transmembrane region" description="Helical" evidence="6">
    <location>
        <begin position="94"/>
        <end position="114"/>
    </location>
</feature>
<dbReference type="InterPro" id="IPR007593">
    <property type="entry name" value="CD225/Dispanin_fam"/>
</dbReference>
<dbReference type="Pfam" id="PF04505">
    <property type="entry name" value="CD225"/>
    <property type="match status" value="1"/>
</dbReference>
<keyword evidence="8" id="KW-1185">Reference proteome</keyword>
<keyword evidence="3 6" id="KW-0812">Transmembrane</keyword>
<evidence type="ECO:0000256" key="1">
    <source>
        <dbReference type="ARBA" id="ARBA00004370"/>
    </source>
</evidence>
<reference evidence="7" key="2">
    <citation type="submission" date="2025-08" db="UniProtKB">
        <authorList>
            <consortium name="Ensembl"/>
        </authorList>
    </citation>
    <scope>IDENTIFICATION</scope>
</reference>
<evidence type="ECO:0000256" key="3">
    <source>
        <dbReference type="ARBA" id="ARBA00022692"/>
    </source>
</evidence>
<dbReference type="InterPro" id="IPR051423">
    <property type="entry name" value="CD225/Dispanin"/>
</dbReference>
<dbReference type="Proteomes" id="UP000265140">
    <property type="component" value="Chromosome 7"/>
</dbReference>
<dbReference type="AlphaFoldDB" id="A0AAY5KFQ2"/>
<dbReference type="GeneTree" id="ENSGT01120000278082"/>
<evidence type="ECO:0000256" key="4">
    <source>
        <dbReference type="ARBA" id="ARBA00022989"/>
    </source>
</evidence>
<dbReference type="GO" id="GO:0016020">
    <property type="term" value="C:membrane"/>
    <property type="evidence" value="ECO:0007669"/>
    <property type="project" value="UniProtKB-SubCell"/>
</dbReference>
<evidence type="ECO:0000313" key="7">
    <source>
        <dbReference type="Ensembl" id="ENSELUP00000087899.1"/>
    </source>
</evidence>
<name>A0AAY5KFQ2_ESOLU</name>
<keyword evidence="5 6" id="KW-0472">Membrane</keyword>
<reference evidence="7 8" key="1">
    <citation type="submission" date="2020-02" db="EMBL/GenBank/DDBJ databases">
        <title>Esox lucius (northern pike) genome, fEsoLuc1, primary haplotype.</title>
        <authorList>
            <person name="Myers G."/>
            <person name="Karagic N."/>
            <person name="Meyer A."/>
            <person name="Pippel M."/>
            <person name="Reichard M."/>
            <person name="Winkler S."/>
            <person name="Tracey A."/>
            <person name="Sims Y."/>
            <person name="Howe K."/>
            <person name="Rhie A."/>
            <person name="Formenti G."/>
            <person name="Durbin R."/>
            <person name="Fedrigo O."/>
            <person name="Jarvis E.D."/>
        </authorList>
    </citation>
    <scope>NUCLEOTIDE SEQUENCE [LARGE SCALE GENOMIC DNA]</scope>
</reference>
<comment type="similarity">
    <text evidence="2">Belongs to the CD225/Dispanin family.</text>
</comment>
<proteinExistence type="inferred from homology"/>
<sequence>VDGLVNTAAVDSTHKPNQEPLTSDMAYGGDVEANRQEWAIQNTEEPVVSDFCCWSVLNTIFCCWPLGIGALCQSKKKLAEGDIEGAKAASDNSLCLNVLSLIFGVIFLSFYVYFKYEKRLTYY</sequence>
<comment type="subcellular location">
    <subcellularLocation>
        <location evidence="1">Membrane</location>
    </subcellularLocation>
</comment>
<dbReference type="Ensembl" id="ENSELUT00000103010.1">
    <property type="protein sequence ID" value="ENSELUP00000087899.1"/>
    <property type="gene ID" value="ENSELUG00000045578.1"/>
</dbReference>
<evidence type="ECO:0000313" key="8">
    <source>
        <dbReference type="Proteomes" id="UP000265140"/>
    </source>
</evidence>
<accession>A0AAY5KFQ2</accession>
<keyword evidence="4 6" id="KW-1133">Transmembrane helix</keyword>
<evidence type="ECO:0000256" key="5">
    <source>
        <dbReference type="ARBA" id="ARBA00023136"/>
    </source>
</evidence>
<organism evidence="7 8">
    <name type="scientific">Esox lucius</name>
    <name type="common">Northern pike</name>
    <dbReference type="NCBI Taxonomy" id="8010"/>
    <lineage>
        <taxon>Eukaryota</taxon>
        <taxon>Metazoa</taxon>
        <taxon>Chordata</taxon>
        <taxon>Craniata</taxon>
        <taxon>Vertebrata</taxon>
        <taxon>Euteleostomi</taxon>
        <taxon>Actinopterygii</taxon>
        <taxon>Neopterygii</taxon>
        <taxon>Teleostei</taxon>
        <taxon>Protacanthopterygii</taxon>
        <taxon>Esociformes</taxon>
        <taxon>Esocidae</taxon>
        <taxon>Esox</taxon>
    </lineage>
</organism>
<reference evidence="7" key="3">
    <citation type="submission" date="2025-09" db="UniProtKB">
        <authorList>
            <consortium name="Ensembl"/>
        </authorList>
    </citation>
    <scope>IDENTIFICATION</scope>
</reference>
<dbReference type="PANTHER" id="PTHR14948">
    <property type="entry name" value="NG5"/>
    <property type="match status" value="1"/>
</dbReference>